<feature type="region of interest" description="Disordered" evidence="1">
    <location>
        <begin position="128"/>
        <end position="148"/>
    </location>
</feature>
<dbReference type="EMBL" id="FCOA02000020">
    <property type="protein sequence ID" value="SAK79603.1"/>
    <property type="molecule type" value="Genomic_DNA"/>
</dbReference>
<gene>
    <name evidence="2" type="ORF">AWB79_05063</name>
</gene>
<dbReference type="Proteomes" id="UP000054851">
    <property type="component" value="Unassembled WGS sequence"/>
</dbReference>
<accession>A0A158CB52</accession>
<keyword evidence="3" id="KW-1185">Reference proteome</keyword>
<protein>
    <submittedName>
        <fullName evidence="2">Fis family transcriptional regulator</fullName>
    </submittedName>
</protein>
<dbReference type="AlphaFoldDB" id="A0A158CB52"/>
<feature type="compositionally biased region" description="Basic and acidic residues" evidence="1">
    <location>
        <begin position="137"/>
        <end position="148"/>
    </location>
</feature>
<evidence type="ECO:0000256" key="1">
    <source>
        <dbReference type="SAM" id="MobiDB-lite"/>
    </source>
</evidence>
<comment type="caution">
    <text evidence="2">The sequence shown here is derived from an EMBL/GenBank/DDBJ whole genome shotgun (WGS) entry which is preliminary data.</text>
</comment>
<organism evidence="2 3">
    <name type="scientific">Caballeronia hypogeia</name>
    <dbReference type="NCBI Taxonomy" id="1777140"/>
    <lineage>
        <taxon>Bacteria</taxon>
        <taxon>Pseudomonadati</taxon>
        <taxon>Pseudomonadota</taxon>
        <taxon>Betaproteobacteria</taxon>
        <taxon>Burkholderiales</taxon>
        <taxon>Burkholderiaceae</taxon>
        <taxon>Caballeronia</taxon>
    </lineage>
</organism>
<evidence type="ECO:0000313" key="2">
    <source>
        <dbReference type="EMBL" id="SAK79603.1"/>
    </source>
</evidence>
<name>A0A158CB52_9BURK</name>
<sequence length="148" mass="16723">MSLQFHLALAACRQQGNGNSYQFNELLRALYIAYHLQEMGFGALPLQVFAGAEFGMNASLSKRKEDQAWFVDARTASLLEQILALHDYQLSAIRLKDLTTAIERLEHFIRSQRASPLPNELRVEARKLAAELPSEAESPRPTKQDKHS</sequence>
<reference evidence="2" key="1">
    <citation type="submission" date="2016-01" db="EMBL/GenBank/DDBJ databases">
        <authorList>
            <person name="Peeters C."/>
        </authorList>
    </citation>
    <scope>NUCLEOTIDE SEQUENCE</scope>
    <source>
        <strain evidence="2">LMG 29322</strain>
    </source>
</reference>
<proteinExistence type="predicted"/>
<evidence type="ECO:0000313" key="3">
    <source>
        <dbReference type="Proteomes" id="UP000054851"/>
    </source>
</evidence>